<evidence type="ECO:0000256" key="1">
    <source>
        <dbReference type="SAM" id="Coils"/>
    </source>
</evidence>
<dbReference type="Proteomes" id="UP000295301">
    <property type="component" value="Unassembled WGS sequence"/>
</dbReference>
<evidence type="ECO:0000313" key="3">
    <source>
        <dbReference type="Proteomes" id="UP000295301"/>
    </source>
</evidence>
<organism evidence="2 3">
    <name type="scientific">Antarcticimicrobium luteum</name>
    <dbReference type="NCBI Taxonomy" id="2547397"/>
    <lineage>
        <taxon>Bacteria</taxon>
        <taxon>Pseudomonadati</taxon>
        <taxon>Pseudomonadota</taxon>
        <taxon>Alphaproteobacteria</taxon>
        <taxon>Rhodobacterales</taxon>
        <taxon>Paracoccaceae</taxon>
        <taxon>Antarcticimicrobium</taxon>
    </lineage>
</organism>
<name>A0A4R5VEI4_9RHOB</name>
<protein>
    <recommendedName>
        <fullName evidence="4">Flagellar motility protein MotE, a chaperone for MotC folding</fullName>
    </recommendedName>
</protein>
<dbReference type="OrthoDB" id="9791432at2"/>
<feature type="coiled-coil region" evidence="1">
    <location>
        <begin position="97"/>
        <end position="141"/>
    </location>
</feature>
<gene>
    <name evidence="2" type="ORF">E1832_07245</name>
</gene>
<dbReference type="SUPFAM" id="SSF158791">
    <property type="entry name" value="MgtE N-terminal domain-like"/>
    <property type="match status" value="1"/>
</dbReference>
<dbReference type="EMBL" id="SMUV01000058">
    <property type="protein sequence ID" value="TDK50196.1"/>
    <property type="molecule type" value="Genomic_DNA"/>
</dbReference>
<keyword evidence="1" id="KW-0175">Coiled coil</keyword>
<accession>A0A4R5VEI4</accession>
<comment type="caution">
    <text evidence="2">The sequence shown here is derived from an EMBL/GenBank/DDBJ whole genome shotgun (WGS) entry which is preliminary data.</text>
</comment>
<dbReference type="AlphaFoldDB" id="A0A4R5VEI4"/>
<proteinExistence type="predicted"/>
<evidence type="ECO:0008006" key="4">
    <source>
        <dbReference type="Google" id="ProtNLM"/>
    </source>
</evidence>
<sequence>MSVARALAGKLLIGGLAVTAFAKAAISFPGLPFPSDQMMRPDLPVRVAVQTENHEAVALDDIASVTARVPEMPAQCETPEEVLQSLARERELIAVQRDDLDSRRSELSLAKEKLEIEKAALLELKDDIEALLARVKAAETEDLDRLIGFYENMKPTEAARIMDDLDIEVTILVLAKMKPRVAAPILAKMSPVRARAVSKIILERSQLPGDQDLVGIRLK</sequence>
<evidence type="ECO:0000313" key="2">
    <source>
        <dbReference type="EMBL" id="TDK50196.1"/>
    </source>
</evidence>
<reference evidence="2 3" key="1">
    <citation type="submission" date="2019-03" db="EMBL/GenBank/DDBJ databases">
        <title>Ruegeria lutea sp. nov., a novel strain, isolated from marine sediment, the Masan Bay, South Korea.</title>
        <authorList>
            <person name="Kim J."/>
            <person name="Kim D.-Y."/>
            <person name="Lee S.-S."/>
        </authorList>
    </citation>
    <scope>NUCLEOTIDE SEQUENCE [LARGE SCALE GENOMIC DNA]</scope>
    <source>
        <strain evidence="2 3">318-1</strain>
    </source>
</reference>
<keyword evidence="3" id="KW-1185">Reference proteome</keyword>